<accession>A0A1A6BI35</accession>
<evidence type="ECO:0000313" key="1">
    <source>
        <dbReference type="EMBL" id="OBS01889.1"/>
    </source>
</evidence>
<dbReference type="RefSeq" id="WP_065133898.1">
    <property type="nucleotide sequence ID" value="NZ_MAEM01000243.1"/>
</dbReference>
<gene>
    <name evidence="1" type="ORF">A9W98_18070</name>
</gene>
<evidence type="ECO:0000313" key="2">
    <source>
        <dbReference type="Proteomes" id="UP000093757"/>
    </source>
</evidence>
<protein>
    <recommendedName>
        <fullName evidence="3">Terminase small subunit</fullName>
    </recommendedName>
</protein>
<dbReference type="EMBL" id="MAEM01000243">
    <property type="protein sequence ID" value="OBS01889.1"/>
    <property type="molecule type" value="Genomic_DNA"/>
</dbReference>
<dbReference type="Proteomes" id="UP000093757">
    <property type="component" value="Unassembled WGS sequence"/>
</dbReference>
<dbReference type="OrthoDB" id="4736623at2"/>
<organism evidence="1 2">
    <name type="scientific">Mycobacterium gordonae</name>
    <dbReference type="NCBI Taxonomy" id="1778"/>
    <lineage>
        <taxon>Bacteria</taxon>
        <taxon>Bacillati</taxon>
        <taxon>Actinomycetota</taxon>
        <taxon>Actinomycetes</taxon>
        <taxon>Mycobacteriales</taxon>
        <taxon>Mycobacteriaceae</taxon>
        <taxon>Mycobacterium</taxon>
    </lineage>
</organism>
<proteinExistence type="predicted"/>
<comment type="caution">
    <text evidence="1">The sequence shown here is derived from an EMBL/GenBank/DDBJ whole genome shotgun (WGS) entry which is preliminary data.</text>
</comment>
<name>A0A1A6BI35_MYCGO</name>
<evidence type="ECO:0008006" key="3">
    <source>
        <dbReference type="Google" id="ProtNLM"/>
    </source>
</evidence>
<dbReference type="AlphaFoldDB" id="A0A1A6BI35"/>
<sequence length="89" mass="9730">MAKHRTLNGAMAAGNLLAEAEIRYKLLAEAFEQMPQLRSQLNPQIERAKAEIARLRALAPKRQEAAPAADEKGGGKVVAFDADRFRKSG</sequence>
<reference evidence="1 2" key="1">
    <citation type="submission" date="2016-06" db="EMBL/GenBank/DDBJ databases">
        <authorList>
            <person name="Kjaerup R.B."/>
            <person name="Dalgaard T.S."/>
            <person name="Juul-Madsen H.R."/>
        </authorList>
    </citation>
    <scope>NUCLEOTIDE SEQUENCE [LARGE SCALE GENOMIC DNA]</scope>
    <source>
        <strain evidence="1 2">1245752.6</strain>
    </source>
</reference>